<evidence type="ECO:0000256" key="5">
    <source>
        <dbReference type="HAMAP-Rule" id="MF_00527"/>
    </source>
</evidence>
<gene>
    <name evidence="6" type="ORF">FILTAD_00455</name>
</gene>
<dbReference type="OrthoDB" id="9794313at2"/>
<comment type="similarity">
    <text evidence="1 5">Belongs to the DNA glycosylase MPG family.</text>
</comment>
<dbReference type="SUPFAM" id="SSF50486">
    <property type="entry name" value="FMT C-terminal domain-like"/>
    <property type="match status" value="1"/>
</dbReference>
<reference evidence="6 7" key="1">
    <citation type="submission" date="2018-11" db="EMBL/GenBank/DDBJ databases">
        <authorList>
            <person name="Criscuolo A."/>
        </authorList>
    </citation>
    <scope>NUCLEOTIDE SEQUENCE [LARGE SCALE GENOMIC DNA]</scope>
    <source>
        <strain evidence="6">ATB-66</strain>
    </source>
</reference>
<dbReference type="Pfam" id="PF02245">
    <property type="entry name" value="Pur_DNA_glyco"/>
    <property type="match status" value="1"/>
</dbReference>
<dbReference type="AlphaFoldDB" id="A0A3P5WFH3"/>
<evidence type="ECO:0000256" key="1">
    <source>
        <dbReference type="ARBA" id="ARBA00009232"/>
    </source>
</evidence>
<dbReference type="GO" id="GO:0006284">
    <property type="term" value="P:base-excision repair"/>
    <property type="evidence" value="ECO:0007669"/>
    <property type="project" value="InterPro"/>
</dbReference>
<keyword evidence="2 5" id="KW-0227">DNA damage</keyword>
<dbReference type="CDD" id="cd00540">
    <property type="entry name" value="AAG"/>
    <property type="match status" value="1"/>
</dbReference>
<dbReference type="Gene3D" id="3.10.300.10">
    <property type="entry name" value="Methylpurine-DNA glycosylase (MPG)"/>
    <property type="match status" value="1"/>
</dbReference>
<dbReference type="GO" id="GO:0003905">
    <property type="term" value="F:alkylbase DNA N-glycosylase activity"/>
    <property type="evidence" value="ECO:0007669"/>
    <property type="project" value="InterPro"/>
</dbReference>
<proteinExistence type="inferred from homology"/>
<keyword evidence="4 5" id="KW-0234">DNA repair</keyword>
<dbReference type="HAMAP" id="MF_00527">
    <property type="entry name" value="3MGH"/>
    <property type="match status" value="1"/>
</dbReference>
<dbReference type="EC" id="3.2.2.-" evidence="5"/>
<accession>A0A3P5WFH3</accession>
<dbReference type="Proteomes" id="UP000270468">
    <property type="component" value="Unassembled WGS sequence"/>
</dbReference>
<dbReference type="GO" id="GO:0003677">
    <property type="term" value="F:DNA binding"/>
    <property type="evidence" value="ECO:0007669"/>
    <property type="project" value="InterPro"/>
</dbReference>
<dbReference type="NCBIfam" id="TIGR00567">
    <property type="entry name" value="3mg"/>
    <property type="match status" value="1"/>
</dbReference>
<evidence type="ECO:0000313" key="6">
    <source>
        <dbReference type="EMBL" id="VDC20035.1"/>
    </source>
</evidence>
<dbReference type="InterPro" id="IPR003180">
    <property type="entry name" value="MPG"/>
</dbReference>
<keyword evidence="3 5" id="KW-0378">Hydrolase</keyword>
<name>A0A3P5WFH3_9BACL</name>
<protein>
    <recommendedName>
        <fullName evidence="5">Putative 3-methyladenine DNA glycosylase</fullName>
        <ecNumber evidence="5">3.2.2.-</ecNumber>
    </recommendedName>
</protein>
<organism evidence="6 7">
    <name type="scientific">Filibacter tadaridae</name>
    <dbReference type="NCBI Taxonomy" id="2483811"/>
    <lineage>
        <taxon>Bacteria</taxon>
        <taxon>Bacillati</taxon>
        <taxon>Bacillota</taxon>
        <taxon>Bacilli</taxon>
        <taxon>Bacillales</taxon>
        <taxon>Caryophanaceae</taxon>
        <taxon>Filibacter</taxon>
    </lineage>
</organism>
<dbReference type="InterPro" id="IPR036995">
    <property type="entry name" value="MPG_sf"/>
</dbReference>
<dbReference type="RefSeq" id="WP_124068900.1">
    <property type="nucleotide sequence ID" value="NZ_CBCRXF010000010.1"/>
</dbReference>
<evidence type="ECO:0000313" key="7">
    <source>
        <dbReference type="Proteomes" id="UP000270468"/>
    </source>
</evidence>
<evidence type="ECO:0000256" key="2">
    <source>
        <dbReference type="ARBA" id="ARBA00022763"/>
    </source>
</evidence>
<keyword evidence="7" id="KW-1185">Reference proteome</keyword>
<evidence type="ECO:0000256" key="3">
    <source>
        <dbReference type="ARBA" id="ARBA00022801"/>
    </source>
</evidence>
<dbReference type="PANTHER" id="PTHR10429:SF0">
    <property type="entry name" value="DNA-3-METHYLADENINE GLYCOSYLASE"/>
    <property type="match status" value="1"/>
</dbReference>
<evidence type="ECO:0000256" key="4">
    <source>
        <dbReference type="ARBA" id="ARBA00023204"/>
    </source>
</evidence>
<dbReference type="PANTHER" id="PTHR10429">
    <property type="entry name" value="DNA-3-METHYLADENINE GLYCOSYLASE"/>
    <property type="match status" value="1"/>
</dbReference>
<dbReference type="FunFam" id="3.10.300.10:FF:000001">
    <property type="entry name" value="Putative 3-methyladenine DNA glycosylase"/>
    <property type="match status" value="1"/>
</dbReference>
<dbReference type="EMBL" id="UXAV01000018">
    <property type="protein sequence ID" value="VDC20035.1"/>
    <property type="molecule type" value="Genomic_DNA"/>
</dbReference>
<dbReference type="InterPro" id="IPR011034">
    <property type="entry name" value="Formyl_transferase-like_C_sf"/>
</dbReference>
<dbReference type="NCBIfam" id="NF002002">
    <property type="entry name" value="PRK00802.1-2"/>
    <property type="match status" value="1"/>
</dbReference>
<sequence length="197" mass="21958">MYKPISDSFFEVPVLELAQNLVGQYIVHNLENGPLVARIVETEAYHGPEDQAAHSFSNRPTKRTEVMFGRAGLVYTYQMHTHTLMNVVAGAVGTPHAVLIRAGEPIEGLEQMGNNRGNHMKMKDWTNGPGKLTKALGVNMDYYGRHWTEEPLFIAEGPGAIEVVTGPRVGIGNSGEAVDYPWRFFEKDNPFVSKYRP</sequence>